<feature type="region of interest" description="Disordered" evidence="10">
    <location>
        <begin position="173"/>
        <end position="202"/>
    </location>
</feature>
<dbReference type="Proteomes" id="UP000780801">
    <property type="component" value="Unassembled WGS sequence"/>
</dbReference>
<feature type="transmembrane region" description="Helical" evidence="11">
    <location>
        <begin position="143"/>
        <end position="162"/>
    </location>
</feature>
<evidence type="ECO:0000256" key="7">
    <source>
        <dbReference type="ARBA" id="ARBA00022989"/>
    </source>
</evidence>
<feature type="transmembrane region" description="Helical" evidence="11">
    <location>
        <begin position="56"/>
        <end position="75"/>
    </location>
</feature>
<dbReference type="InterPro" id="IPR002659">
    <property type="entry name" value="Glyco_trans_31"/>
</dbReference>
<evidence type="ECO:0000256" key="8">
    <source>
        <dbReference type="ARBA" id="ARBA00023034"/>
    </source>
</evidence>
<keyword evidence="9 11" id="KW-0472">Membrane</keyword>
<feature type="compositionally biased region" description="Acidic residues" evidence="10">
    <location>
        <begin position="610"/>
        <end position="630"/>
    </location>
</feature>
<evidence type="ECO:0000256" key="3">
    <source>
        <dbReference type="ARBA" id="ARBA00022676"/>
    </source>
</evidence>
<evidence type="ECO:0000256" key="6">
    <source>
        <dbReference type="ARBA" id="ARBA00022968"/>
    </source>
</evidence>
<evidence type="ECO:0000256" key="2">
    <source>
        <dbReference type="ARBA" id="ARBA00008661"/>
    </source>
</evidence>
<name>A0A9P6G411_9FUNG</name>
<keyword evidence="7 11" id="KW-1133">Transmembrane helix</keyword>
<protein>
    <submittedName>
        <fullName evidence="12">Lactosylceramide 1,3-N-acetyl-beta-D-glucosaminyltransferase</fullName>
    </submittedName>
</protein>
<feature type="transmembrane region" description="Helical" evidence="11">
    <location>
        <begin position="87"/>
        <end position="106"/>
    </location>
</feature>
<feature type="region of interest" description="Disordered" evidence="10">
    <location>
        <begin position="524"/>
        <end position="674"/>
    </location>
</feature>
<evidence type="ECO:0000313" key="12">
    <source>
        <dbReference type="EMBL" id="KAF9586471.1"/>
    </source>
</evidence>
<comment type="caution">
    <text evidence="12">The sequence shown here is derived from an EMBL/GenBank/DDBJ whole genome shotgun (WGS) entry which is preliminary data.</text>
</comment>
<evidence type="ECO:0000256" key="11">
    <source>
        <dbReference type="SAM" id="Phobius"/>
    </source>
</evidence>
<dbReference type="Pfam" id="PF01762">
    <property type="entry name" value="Galactosyl_T"/>
    <property type="match status" value="1"/>
</dbReference>
<evidence type="ECO:0000256" key="9">
    <source>
        <dbReference type="ARBA" id="ARBA00023136"/>
    </source>
</evidence>
<keyword evidence="3" id="KW-0328">Glycosyltransferase</keyword>
<gene>
    <name evidence="12" type="primary">B3GNT5</name>
    <name evidence="12" type="ORF">BGW38_004367</name>
</gene>
<evidence type="ECO:0000256" key="4">
    <source>
        <dbReference type="ARBA" id="ARBA00022679"/>
    </source>
</evidence>
<feature type="compositionally biased region" description="Low complexity" evidence="10">
    <location>
        <begin position="534"/>
        <end position="545"/>
    </location>
</feature>
<keyword evidence="8" id="KW-0333">Golgi apparatus</keyword>
<evidence type="ECO:0000256" key="1">
    <source>
        <dbReference type="ARBA" id="ARBA00004323"/>
    </source>
</evidence>
<keyword evidence="4" id="KW-0808">Transferase</keyword>
<sequence length="674" mass="75279">MTLLRLSAGAPAFLGLLYSLSVAWENKLDQPPYQNLPDDLALTRSDFWVASIPPNVVLRVALAHLVSWTLIAIFVQSRPVTEPTRPWVLITFIQALLLLLTVYLPWLKTQLQALGLSPKISEKLSHHALEDGFMGREINGHSATRFLIVPLLVVGLCSWMLIITRGHQSDFHGPGQGLVQQSTPLPSGRSTSNTAGSFLGDGERRADGRMVISMIVLSSATPQGFQNRKLFRETTLKLFPSARNKAVMVNYRFIIGDTSSPDVDREIRQEFKMMGDLLIVSAPDSPDSKSQKLYKAIEWADQFDFDYLVKTEDDVLVRMDILNVPNTHLDDMDLKEMPKFTDGTLTTLSRDIVRLIAIPAPRYFVGNNAQSLGIWLHGYGIQPIHDTRIQPGAFVCEDDLIAKHFDNEQSLQNFARDDPVRMVERINLIRAEIKRNKGNRNYKTSIEICDPLVQKRCAMCYSCQGRASNWKLMGFDCKSGGIVVGDKYRKPELLDAKQMDELLNRPPGGVSDDIEVVPLKDYRPGARSRQQLQSPDDISSGSPSDSPDDAPEDDSVAPEDEPSMGMRTKENSSEEAENEEGDDSDEQQELTTQDEDEALDEAESGQGNPESEDGEGGEGGGEDEESTEQDEDHHDESEMSISDKEVEYLDRRHDEETLPTDLGKKKSSKSKAKR</sequence>
<keyword evidence="6" id="KW-0735">Signal-anchor</keyword>
<keyword evidence="5 11" id="KW-0812">Transmembrane</keyword>
<proteinExistence type="inferred from homology"/>
<dbReference type="EMBL" id="JAABOA010000028">
    <property type="protein sequence ID" value="KAF9586471.1"/>
    <property type="molecule type" value="Genomic_DNA"/>
</dbReference>
<evidence type="ECO:0000256" key="5">
    <source>
        <dbReference type="ARBA" id="ARBA00022692"/>
    </source>
</evidence>
<evidence type="ECO:0000256" key="10">
    <source>
        <dbReference type="SAM" id="MobiDB-lite"/>
    </source>
</evidence>
<dbReference type="AlphaFoldDB" id="A0A9P6G411"/>
<dbReference type="OrthoDB" id="1158011at2759"/>
<evidence type="ECO:0000313" key="13">
    <source>
        <dbReference type="Proteomes" id="UP000780801"/>
    </source>
</evidence>
<feature type="compositionally biased region" description="Acidic residues" evidence="10">
    <location>
        <begin position="546"/>
        <end position="562"/>
    </location>
</feature>
<feature type="compositionally biased region" description="Basic residues" evidence="10">
    <location>
        <begin position="665"/>
        <end position="674"/>
    </location>
</feature>
<feature type="compositionally biased region" description="Acidic residues" evidence="10">
    <location>
        <begin position="573"/>
        <end position="603"/>
    </location>
</feature>
<dbReference type="GO" id="GO:0016758">
    <property type="term" value="F:hexosyltransferase activity"/>
    <property type="evidence" value="ECO:0007669"/>
    <property type="project" value="InterPro"/>
</dbReference>
<dbReference type="GO" id="GO:0006493">
    <property type="term" value="P:protein O-linked glycosylation"/>
    <property type="evidence" value="ECO:0007669"/>
    <property type="project" value="TreeGrafter"/>
</dbReference>
<comment type="similarity">
    <text evidence="2">Belongs to the glycosyltransferase 31 family.</text>
</comment>
<comment type="subcellular location">
    <subcellularLocation>
        <location evidence="1">Golgi apparatus membrane</location>
        <topology evidence="1">Single-pass type II membrane protein</topology>
    </subcellularLocation>
</comment>
<dbReference type="PANTHER" id="PTHR11214">
    <property type="entry name" value="BETA-1,3-N-ACETYLGLUCOSAMINYLTRANSFERASE"/>
    <property type="match status" value="1"/>
</dbReference>
<dbReference type="PANTHER" id="PTHR11214:SF3">
    <property type="entry name" value="BETA-1,3-GALACTOSYLTRANSFERASE 6"/>
    <property type="match status" value="1"/>
</dbReference>
<accession>A0A9P6G411</accession>
<keyword evidence="13" id="KW-1185">Reference proteome</keyword>
<organism evidence="12 13">
    <name type="scientific">Lunasporangiospora selenospora</name>
    <dbReference type="NCBI Taxonomy" id="979761"/>
    <lineage>
        <taxon>Eukaryota</taxon>
        <taxon>Fungi</taxon>
        <taxon>Fungi incertae sedis</taxon>
        <taxon>Mucoromycota</taxon>
        <taxon>Mortierellomycotina</taxon>
        <taxon>Mortierellomycetes</taxon>
        <taxon>Mortierellales</taxon>
        <taxon>Mortierellaceae</taxon>
        <taxon>Lunasporangiospora</taxon>
    </lineage>
</organism>
<reference evidence="12" key="1">
    <citation type="journal article" date="2020" name="Fungal Divers.">
        <title>Resolving the Mortierellaceae phylogeny through synthesis of multi-gene phylogenetics and phylogenomics.</title>
        <authorList>
            <person name="Vandepol N."/>
            <person name="Liber J."/>
            <person name="Desiro A."/>
            <person name="Na H."/>
            <person name="Kennedy M."/>
            <person name="Barry K."/>
            <person name="Grigoriev I.V."/>
            <person name="Miller A.N."/>
            <person name="O'Donnell K."/>
            <person name="Stajich J.E."/>
            <person name="Bonito G."/>
        </authorList>
    </citation>
    <scope>NUCLEOTIDE SEQUENCE</scope>
    <source>
        <strain evidence="12">KOD1015</strain>
    </source>
</reference>
<feature type="compositionally biased region" description="Basic and acidic residues" evidence="10">
    <location>
        <begin position="631"/>
        <end position="656"/>
    </location>
</feature>
<feature type="compositionally biased region" description="Polar residues" evidence="10">
    <location>
        <begin position="178"/>
        <end position="196"/>
    </location>
</feature>
<dbReference type="GO" id="GO:0000139">
    <property type="term" value="C:Golgi membrane"/>
    <property type="evidence" value="ECO:0007669"/>
    <property type="project" value="UniProtKB-SubCell"/>
</dbReference>